<feature type="transmembrane region" description="Helical" evidence="12">
    <location>
        <begin position="97"/>
        <end position="121"/>
    </location>
</feature>
<keyword evidence="14" id="KW-1185">Reference proteome</keyword>
<evidence type="ECO:0000313" key="14">
    <source>
        <dbReference type="Proteomes" id="UP000182840"/>
    </source>
</evidence>
<evidence type="ECO:0000256" key="5">
    <source>
        <dbReference type="ARBA" id="ARBA00022989"/>
    </source>
</evidence>
<dbReference type="PANTHER" id="PTHR28259:SF1">
    <property type="entry name" value="FLUORIDE EXPORT PROTEIN 1-RELATED"/>
    <property type="match status" value="1"/>
</dbReference>
<accession>A0A1L3STK9</accession>
<keyword evidence="2 12" id="KW-1003">Cell membrane</keyword>
<keyword evidence="8 12" id="KW-0472">Membrane</keyword>
<dbReference type="GO" id="GO:0046872">
    <property type="term" value="F:metal ion binding"/>
    <property type="evidence" value="ECO:0007669"/>
    <property type="project" value="UniProtKB-KW"/>
</dbReference>
<evidence type="ECO:0000256" key="12">
    <source>
        <dbReference type="HAMAP-Rule" id="MF_00454"/>
    </source>
</evidence>
<evidence type="ECO:0000256" key="6">
    <source>
        <dbReference type="ARBA" id="ARBA00023053"/>
    </source>
</evidence>
<evidence type="ECO:0000256" key="2">
    <source>
        <dbReference type="ARBA" id="ARBA00022475"/>
    </source>
</evidence>
<dbReference type="STRING" id="1670800.BSQ44_16085"/>
<evidence type="ECO:0000256" key="9">
    <source>
        <dbReference type="ARBA" id="ARBA00023303"/>
    </source>
</evidence>
<keyword evidence="3" id="KW-0997">Cell inner membrane</keyword>
<evidence type="ECO:0000256" key="11">
    <source>
        <dbReference type="ARBA" id="ARBA00035585"/>
    </source>
</evidence>
<keyword evidence="9 12" id="KW-0407">Ion channel</keyword>
<keyword evidence="6 12" id="KW-0915">Sodium</keyword>
<comment type="catalytic activity">
    <reaction evidence="11">
        <text>fluoride(in) = fluoride(out)</text>
        <dbReference type="Rhea" id="RHEA:76159"/>
        <dbReference type="ChEBI" id="CHEBI:17051"/>
    </reaction>
    <physiologicalReaction direction="left-to-right" evidence="11">
        <dbReference type="Rhea" id="RHEA:76160"/>
    </physiologicalReaction>
</comment>
<dbReference type="OrthoDB" id="9806299at2"/>
<dbReference type="GO" id="GO:0005886">
    <property type="term" value="C:plasma membrane"/>
    <property type="evidence" value="ECO:0007669"/>
    <property type="project" value="UniProtKB-SubCell"/>
</dbReference>
<comment type="function">
    <text evidence="12">Fluoride-specific ion channel. Important for reducing fluoride concentration in the cell, thus reducing its toxicity.</text>
</comment>
<feature type="binding site" evidence="12">
    <location>
        <position position="75"/>
    </location>
    <ligand>
        <name>Na(+)</name>
        <dbReference type="ChEBI" id="CHEBI:29101"/>
        <note>structural</note>
    </ligand>
</feature>
<evidence type="ECO:0000256" key="10">
    <source>
        <dbReference type="ARBA" id="ARBA00035120"/>
    </source>
</evidence>
<sequence>MKEIALVAAGGAIGASLRHLAGAAMLRIAGMSFPWGTLTVNIVGSFVMGVFIELLVRRFGTSNELRLFVATGVLGGFTTFSAFSLDVAVLWERGASGHAVAYVAASVIGAIAALFAGLWLIRAVA</sequence>
<evidence type="ECO:0000313" key="13">
    <source>
        <dbReference type="EMBL" id="APH72710.1"/>
    </source>
</evidence>
<evidence type="ECO:0000256" key="4">
    <source>
        <dbReference type="ARBA" id="ARBA00022692"/>
    </source>
</evidence>
<dbReference type="KEGG" id="meso:BSQ44_16085"/>
<keyword evidence="12" id="KW-0813">Transport</keyword>
<dbReference type="InterPro" id="IPR003691">
    <property type="entry name" value="FluC"/>
</dbReference>
<keyword evidence="12" id="KW-0479">Metal-binding</keyword>
<keyword evidence="5 12" id="KW-1133">Transmembrane helix</keyword>
<feature type="binding site" evidence="12">
    <location>
        <position position="78"/>
    </location>
    <ligand>
        <name>Na(+)</name>
        <dbReference type="ChEBI" id="CHEBI:29101"/>
        <note>structural</note>
    </ligand>
</feature>
<dbReference type="HAMAP" id="MF_00454">
    <property type="entry name" value="FluC"/>
    <property type="match status" value="1"/>
</dbReference>
<dbReference type="NCBIfam" id="TIGR00494">
    <property type="entry name" value="crcB"/>
    <property type="match status" value="1"/>
</dbReference>
<keyword evidence="7 12" id="KW-0406">Ion transport</keyword>
<dbReference type="AlphaFoldDB" id="A0A1L3STK9"/>
<reference evidence="14" key="1">
    <citation type="submission" date="2016-11" db="EMBL/GenBank/DDBJ databases">
        <title>Mesorhizobium oceanicum sp. nov., isolated from deep seawater in South China Sea.</title>
        <authorList>
            <person name="Fu G.-Y."/>
        </authorList>
    </citation>
    <scope>NUCLEOTIDE SEQUENCE [LARGE SCALE GENOMIC DNA]</scope>
    <source>
        <strain evidence="14">B7</strain>
    </source>
</reference>
<gene>
    <name evidence="12" type="primary">fluC</name>
    <name evidence="12" type="synonym">crcB</name>
    <name evidence="13" type="ORF">BSQ44_16085</name>
</gene>
<comment type="activity regulation">
    <text evidence="12">Na(+) is not transported, but it plays an essential structural role and its presence is essential for fluoride channel function.</text>
</comment>
<dbReference type="NCBIfam" id="NF010791">
    <property type="entry name" value="PRK14195.1"/>
    <property type="match status" value="1"/>
</dbReference>
<dbReference type="RefSeq" id="WP_072605958.1">
    <property type="nucleotide sequence ID" value="NZ_CP018171.1"/>
</dbReference>
<keyword evidence="4 12" id="KW-0812">Transmembrane</keyword>
<comment type="subcellular location">
    <subcellularLocation>
        <location evidence="1 12">Cell membrane</location>
        <topology evidence="1 12">Multi-pass membrane protein</topology>
    </subcellularLocation>
</comment>
<feature type="transmembrane region" description="Helical" evidence="12">
    <location>
        <begin position="33"/>
        <end position="55"/>
    </location>
</feature>
<dbReference type="Proteomes" id="UP000182840">
    <property type="component" value="Chromosome"/>
</dbReference>
<organism evidence="13 14">
    <name type="scientific">Aquibium oceanicum</name>
    <dbReference type="NCBI Taxonomy" id="1670800"/>
    <lineage>
        <taxon>Bacteria</taxon>
        <taxon>Pseudomonadati</taxon>
        <taxon>Pseudomonadota</taxon>
        <taxon>Alphaproteobacteria</taxon>
        <taxon>Hyphomicrobiales</taxon>
        <taxon>Phyllobacteriaceae</taxon>
        <taxon>Aquibium</taxon>
    </lineage>
</organism>
<dbReference type="GO" id="GO:0140114">
    <property type="term" value="P:cellular detoxification of fluoride"/>
    <property type="evidence" value="ECO:0007669"/>
    <property type="project" value="UniProtKB-UniRule"/>
</dbReference>
<dbReference type="EMBL" id="CP018171">
    <property type="protein sequence ID" value="APH72710.1"/>
    <property type="molecule type" value="Genomic_DNA"/>
</dbReference>
<evidence type="ECO:0000256" key="1">
    <source>
        <dbReference type="ARBA" id="ARBA00004651"/>
    </source>
</evidence>
<comment type="similarity">
    <text evidence="10 12">Belongs to the fluoride channel Fluc/FEX (TC 1.A.43) family.</text>
</comment>
<evidence type="ECO:0000256" key="7">
    <source>
        <dbReference type="ARBA" id="ARBA00023065"/>
    </source>
</evidence>
<dbReference type="Pfam" id="PF02537">
    <property type="entry name" value="CRCB"/>
    <property type="match status" value="1"/>
</dbReference>
<dbReference type="GO" id="GO:0062054">
    <property type="term" value="F:fluoride channel activity"/>
    <property type="evidence" value="ECO:0007669"/>
    <property type="project" value="UniProtKB-UniRule"/>
</dbReference>
<name>A0A1L3STK9_9HYPH</name>
<evidence type="ECO:0000256" key="8">
    <source>
        <dbReference type="ARBA" id="ARBA00023136"/>
    </source>
</evidence>
<feature type="transmembrane region" description="Helical" evidence="12">
    <location>
        <begin position="67"/>
        <end position="91"/>
    </location>
</feature>
<protein>
    <recommendedName>
        <fullName evidence="12">Fluoride-specific ion channel FluC</fullName>
    </recommendedName>
</protein>
<dbReference type="PANTHER" id="PTHR28259">
    <property type="entry name" value="FLUORIDE EXPORT PROTEIN 1-RELATED"/>
    <property type="match status" value="1"/>
</dbReference>
<proteinExistence type="inferred from homology"/>
<evidence type="ECO:0000256" key="3">
    <source>
        <dbReference type="ARBA" id="ARBA00022519"/>
    </source>
</evidence>